<dbReference type="GO" id="GO:0006508">
    <property type="term" value="P:proteolysis"/>
    <property type="evidence" value="ECO:0007669"/>
    <property type="project" value="InterPro"/>
</dbReference>
<comment type="similarity">
    <text evidence="2">Belongs to the peptidase S1 family. CLIP subfamily.</text>
</comment>
<dbReference type="Proteomes" id="UP000299102">
    <property type="component" value="Unassembled WGS sequence"/>
</dbReference>
<dbReference type="Gene3D" id="2.40.10.10">
    <property type="entry name" value="Trypsin-like serine proteases"/>
    <property type="match status" value="1"/>
</dbReference>
<gene>
    <name evidence="4" type="primary">SPE</name>
    <name evidence="4" type="ORF">EVAR_21304_1</name>
</gene>
<reference evidence="4 5" key="1">
    <citation type="journal article" date="2019" name="Commun. Biol.">
        <title>The bagworm genome reveals a unique fibroin gene that provides high tensile strength.</title>
        <authorList>
            <person name="Kono N."/>
            <person name="Nakamura H."/>
            <person name="Ohtoshi R."/>
            <person name="Tomita M."/>
            <person name="Numata K."/>
            <person name="Arakawa K."/>
        </authorList>
    </citation>
    <scope>NUCLEOTIDE SEQUENCE [LARGE SCALE GENOMIC DNA]</scope>
</reference>
<evidence type="ECO:0000313" key="5">
    <source>
        <dbReference type="Proteomes" id="UP000299102"/>
    </source>
</evidence>
<dbReference type="PRINTS" id="PR00722">
    <property type="entry name" value="CHYMOTRYPSIN"/>
</dbReference>
<evidence type="ECO:0000259" key="3">
    <source>
        <dbReference type="PROSITE" id="PS50240"/>
    </source>
</evidence>
<dbReference type="OrthoDB" id="10012881at2759"/>
<dbReference type="PROSITE" id="PS00135">
    <property type="entry name" value="TRYPSIN_SER"/>
    <property type="match status" value="1"/>
</dbReference>
<evidence type="ECO:0000313" key="4">
    <source>
        <dbReference type="EMBL" id="GBP52173.1"/>
    </source>
</evidence>
<dbReference type="InterPro" id="IPR009003">
    <property type="entry name" value="Peptidase_S1_PA"/>
</dbReference>
<accession>A0A4C1WMC0</accession>
<dbReference type="STRING" id="151549.A0A4C1WMC0"/>
<dbReference type="GO" id="GO:0004252">
    <property type="term" value="F:serine-type endopeptidase activity"/>
    <property type="evidence" value="ECO:0007669"/>
    <property type="project" value="InterPro"/>
</dbReference>
<dbReference type="InterPro" id="IPR051487">
    <property type="entry name" value="Ser/Thr_Proteases_Immune/Dev"/>
</dbReference>
<dbReference type="InterPro" id="IPR001314">
    <property type="entry name" value="Peptidase_S1A"/>
</dbReference>
<keyword evidence="1" id="KW-1015">Disulfide bond</keyword>
<proteinExistence type="inferred from homology"/>
<dbReference type="SUPFAM" id="SSF50494">
    <property type="entry name" value="Trypsin-like serine proteases"/>
    <property type="match status" value="1"/>
</dbReference>
<evidence type="ECO:0000256" key="2">
    <source>
        <dbReference type="ARBA" id="ARBA00024195"/>
    </source>
</evidence>
<dbReference type="InterPro" id="IPR043504">
    <property type="entry name" value="Peptidase_S1_PA_chymotrypsin"/>
</dbReference>
<organism evidence="4 5">
    <name type="scientific">Eumeta variegata</name>
    <name type="common">Bagworm moth</name>
    <name type="synonym">Eumeta japonica</name>
    <dbReference type="NCBI Taxonomy" id="151549"/>
    <lineage>
        <taxon>Eukaryota</taxon>
        <taxon>Metazoa</taxon>
        <taxon>Ecdysozoa</taxon>
        <taxon>Arthropoda</taxon>
        <taxon>Hexapoda</taxon>
        <taxon>Insecta</taxon>
        <taxon>Pterygota</taxon>
        <taxon>Neoptera</taxon>
        <taxon>Endopterygota</taxon>
        <taxon>Lepidoptera</taxon>
        <taxon>Glossata</taxon>
        <taxon>Ditrysia</taxon>
        <taxon>Tineoidea</taxon>
        <taxon>Psychidae</taxon>
        <taxon>Oiketicinae</taxon>
        <taxon>Eumeta</taxon>
    </lineage>
</organism>
<dbReference type="InterPro" id="IPR033116">
    <property type="entry name" value="TRYPSIN_SER"/>
</dbReference>
<dbReference type="CDD" id="cd00190">
    <property type="entry name" value="Tryp_SPc"/>
    <property type="match status" value="1"/>
</dbReference>
<feature type="domain" description="Peptidase S1" evidence="3">
    <location>
        <begin position="1"/>
        <end position="202"/>
    </location>
</feature>
<sequence length="223" mass="23688">MTASGRLKVRLGEYDLINSTDCAESEGRLVCAPAPLSEPVAEALLPASYSAGALSQDLALLRLPRATSTTDFIRPVCLPETGMHLEPNSVLHATGWGELLNSSHSGRYAHIKKNVSLPVWNMTDCKKTYETLHLPDSIICAGGVGADTCRGDSGGPLTVRAGGRAVLVGVTAAGYPRCGTAGFPGLYTSIAHYLPWIRHVLTRPLKPASTSKFISTLKIIYVS</sequence>
<comment type="caution">
    <text evidence="4">The sequence shown here is derived from an EMBL/GenBank/DDBJ whole genome shotgun (WGS) entry which is preliminary data.</text>
</comment>
<dbReference type="EMBL" id="BGZK01000596">
    <property type="protein sequence ID" value="GBP52173.1"/>
    <property type="molecule type" value="Genomic_DNA"/>
</dbReference>
<dbReference type="InterPro" id="IPR001254">
    <property type="entry name" value="Trypsin_dom"/>
</dbReference>
<evidence type="ECO:0000256" key="1">
    <source>
        <dbReference type="ARBA" id="ARBA00023157"/>
    </source>
</evidence>
<dbReference type="Pfam" id="PF00089">
    <property type="entry name" value="Trypsin"/>
    <property type="match status" value="1"/>
</dbReference>
<keyword evidence="5" id="KW-1185">Reference proteome</keyword>
<dbReference type="SMART" id="SM00020">
    <property type="entry name" value="Tryp_SPc"/>
    <property type="match status" value="1"/>
</dbReference>
<name>A0A4C1WMC0_EUMVA</name>
<dbReference type="PROSITE" id="PS50240">
    <property type="entry name" value="TRYPSIN_DOM"/>
    <property type="match status" value="1"/>
</dbReference>
<dbReference type="PANTHER" id="PTHR24256">
    <property type="entry name" value="TRYPTASE-RELATED"/>
    <property type="match status" value="1"/>
</dbReference>
<protein>
    <submittedName>
        <fullName evidence="4">Spaetzle-processing enzyme</fullName>
    </submittedName>
</protein>
<dbReference type="AlphaFoldDB" id="A0A4C1WMC0"/>